<feature type="domain" description="Zinc finger DksA/TraR C4-type" evidence="4">
    <location>
        <begin position="79"/>
        <end position="114"/>
    </location>
</feature>
<protein>
    <recommendedName>
        <fullName evidence="4">Zinc finger DksA/TraR C4-type domain-containing protein</fullName>
    </recommendedName>
</protein>
<evidence type="ECO:0000256" key="1">
    <source>
        <dbReference type="ARBA" id="ARBA00022723"/>
    </source>
</evidence>
<dbReference type="PANTHER" id="PTHR33823:SF4">
    <property type="entry name" value="GENERAL STRESS PROTEIN 16O"/>
    <property type="match status" value="1"/>
</dbReference>
<dbReference type="InterPro" id="IPR000962">
    <property type="entry name" value="Znf_DskA_TraR"/>
</dbReference>
<dbReference type="PANTHER" id="PTHR33823">
    <property type="entry name" value="RNA POLYMERASE-BINDING TRANSCRIPTION FACTOR DKSA-RELATED"/>
    <property type="match status" value="1"/>
</dbReference>
<keyword evidence="3" id="KW-0862">Zinc</keyword>
<proteinExistence type="predicted"/>
<dbReference type="EMBL" id="UINC01022155">
    <property type="protein sequence ID" value="SVA91182.1"/>
    <property type="molecule type" value="Genomic_DNA"/>
</dbReference>
<accession>A0A381ZQK6</accession>
<dbReference type="Pfam" id="PF01258">
    <property type="entry name" value="zf-dskA_traR"/>
    <property type="match status" value="1"/>
</dbReference>
<keyword evidence="2" id="KW-0863">Zinc-finger</keyword>
<dbReference type="Gene3D" id="1.20.120.910">
    <property type="entry name" value="DksA, coiled-coil domain"/>
    <property type="match status" value="1"/>
</dbReference>
<evidence type="ECO:0000313" key="5">
    <source>
        <dbReference type="EMBL" id="SVA91182.1"/>
    </source>
</evidence>
<dbReference type="SUPFAM" id="SSF109635">
    <property type="entry name" value="DnaK suppressor protein DksA, alpha-hairpin domain"/>
    <property type="match status" value="1"/>
</dbReference>
<name>A0A381ZQK6_9ZZZZ</name>
<dbReference type="SUPFAM" id="SSF57716">
    <property type="entry name" value="Glucocorticoid receptor-like (DNA-binding domain)"/>
    <property type="match status" value="1"/>
</dbReference>
<gene>
    <name evidence="5" type="ORF">METZ01_LOCUS144036</name>
</gene>
<evidence type="ECO:0000256" key="3">
    <source>
        <dbReference type="ARBA" id="ARBA00022833"/>
    </source>
</evidence>
<evidence type="ECO:0000259" key="4">
    <source>
        <dbReference type="Pfam" id="PF01258"/>
    </source>
</evidence>
<evidence type="ECO:0000256" key="2">
    <source>
        <dbReference type="ARBA" id="ARBA00022771"/>
    </source>
</evidence>
<reference evidence="5" key="1">
    <citation type="submission" date="2018-05" db="EMBL/GenBank/DDBJ databases">
        <authorList>
            <person name="Lanie J.A."/>
            <person name="Ng W.-L."/>
            <person name="Kazmierczak K.M."/>
            <person name="Andrzejewski T.M."/>
            <person name="Davidsen T.M."/>
            <person name="Wayne K.J."/>
            <person name="Tettelin H."/>
            <person name="Glass J.I."/>
            <person name="Rusch D."/>
            <person name="Podicherti R."/>
            <person name="Tsui H.-C.T."/>
            <person name="Winkler M.E."/>
        </authorList>
    </citation>
    <scope>NUCLEOTIDE SEQUENCE</scope>
</reference>
<dbReference type="AlphaFoldDB" id="A0A381ZQK6"/>
<dbReference type="GO" id="GO:0008270">
    <property type="term" value="F:zinc ion binding"/>
    <property type="evidence" value="ECO:0007669"/>
    <property type="project" value="UniProtKB-KW"/>
</dbReference>
<sequence>MNETKLASFRTKLEEIRFAIAGEVQEKYKSPQDHLTEQVADIADDAVQSYDRQLMMGLGEKEFEKLRLVEEAIEKLDEGQYGICLECEELISEERLTVIPFASHCVDCLEIIEKKNT</sequence>
<keyword evidence="1" id="KW-0479">Metal-binding</keyword>
<organism evidence="5">
    <name type="scientific">marine metagenome</name>
    <dbReference type="NCBI Taxonomy" id="408172"/>
    <lineage>
        <taxon>unclassified sequences</taxon>
        <taxon>metagenomes</taxon>
        <taxon>ecological metagenomes</taxon>
    </lineage>
</organism>
<dbReference type="InterPro" id="IPR037187">
    <property type="entry name" value="DnaK_N"/>
</dbReference>
<dbReference type="PROSITE" id="PS51128">
    <property type="entry name" value="ZF_DKSA_2"/>
    <property type="match status" value="1"/>
</dbReference>